<dbReference type="EMBL" id="PDCP01000049">
    <property type="protein sequence ID" value="PEG35212.1"/>
    <property type="molecule type" value="Genomic_DNA"/>
</dbReference>
<proteinExistence type="predicted"/>
<evidence type="ECO:0000313" key="4">
    <source>
        <dbReference type="Proteomes" id="UP000220914"/>
    </source>
</evidence>
<comment type="caution">
    <text evidence="3">The sequence shown here is derived from an EMBL/GenBank/DDBJ whole genome shotgun (WGS) entry which is preliminary data.</text>
</comment>
<reference evidence="2 5" key="2">
    <citation type="journal article" date="2019" name="Emerg. Microbes Infect.">
        <title>Comprehensive subspecies identification of 175 nontuberculous mycobacteria species based on 7547 genomic profiles.</title>
        <authorList>
            <person name="Matsumoto Y."/>
            <person name="Kinjo T."/>
            <person name="Motooka D."/>
            <person name="Nabeya D."/>
            <person name="Jung N."/>
            <person name="Uechi K."/>
            <person name="Horii T."/>
            <person name="Iida T."/>
            <person name="Fujita J."/>
            <person name="Nakamura S."/>
        </authorList>
    </citation>
    <scope>NUCLEOTIDE SEQUENCE [LARGE SCALE GENOMIC DNA]</scope>
    <source>
        <strain evidence="2 5">JCM 6377</strain>
    </source>
</reference>
<evidence type="ECO:0000313" key="5">
    <source>
        <dbReference type="Proteomes" id="UP000465302"/>
    </source>
</evidence>
<feature type="transmembrane region" description="Helical" evidence="1">
    <location>
        <begin position="65"/>
        <end position="87"/>
    </location>
</feature>
<dbReference type="InterPro" id="IPR056926">
    <property type="entry name" value="FLQE3_permease"/>
</dbReference>
<keyword evidence="1" id="KW-0812">Transmembrane</keyword>
<gene>
    <name evidence="3" type="ORF">CQY20_22805</name>
    <name evidence="2" type="ORF">MAGR_09420</name>
</gene>
<evidence type="ECO:0000313" key="2">
    <source>
        <dbReference type="EMBL" id="GFG49501.1"/>
    </source>
</evidence>
<feature type="transmembrane region" description="Helical" evidence="1">
    <location>
        <begin position="37"/>
        <end position="58"/>
    </location>
</feature>
<accession>A0A2A7MTS4</accession>
<evidence type="ECO:0000256" key="1">
    <source>
        <dbReference type="SAM" id="Phobius"/>
    </source>
</evidence>
<dbReference type="EMBL" id="BLKS01000001">
    <property type="protein sequence ID" value="GFG49501.1"/>
    <property type="molecule type" value="Genomic_DNA"/>
</dbReference>
<feature type="transmembrane region" description="Helical" evidence="1">
    <location>
        <begin position="93"/>
        <end position="112"/>
    </location>
</feature>
<sequence length="179" mass="19493">MRIFFIGGSVFFEKQERTLGAIISTPLRFSEYLAAKLVVLSALSLFVALIVVSVAHGIAYRPLPLIVGVLLGTLVMLLVGFITSMPFTSVSDWFISSTVWLVVMSGPPVLHFSDVWPQPALYVIPTLGPLMLMGEAFDQVALAPWQVTYAVIYPVVCAGALWWVAKAAFDRFVVARSGA</sequence>
<keyword evidence="1" id="KW-1133">Transmembrane helix</keyword>
<evidence type="ECO:0000313" key="3">
    <source>
        <dbReference type="EMBL" id="PEG35212.1"/>
    </source>
</evidence>
<dbReference type="AlphaFoldDB" id="A0A2A7MTS4"/>
<reference evidence="3 4" key="1">
    <citation type="submission" date="2017-10" db="EMBL/GenBank/DDBJ databases">
        <title>The new phylogeny of genus Mycobacterium.</title>
        <authorList>
            <person name="Tortoli E."/>
            <person name="Trovato A."/>
            <person name="Cirillo D.M."/>
        </authorList>
    </citation>
    <scope>NUCLEOTIDE SEQUENCE [LARGE SCALE GENOMIC DNA]</scope>
    <source>
        <strain evidence="3 4">CCUG37673</strain>
    </source>
</reference>
<keyword evidence="4" id="KW-1185">Reference proteome</keyword>
<dbReference type="Proteomes" id="UP000220914">
    <property type="component" value="Unassembled WGS sequence"/>
</dbReference>
<protein>
    <submittedName>
        <fullName evidence="3">Fluoroquinolone transporter permease</fullName>
    </submittedName>
</protein>
<organism evidence="3 4">
    <name type="scientific">Mycolicibacterium agri</name>
    <name type="common">Mycobacterium agri</name>
    <dbReference type="NCBI Taxonomy" id="36811"/>
    <lineage>
        <taxon>Bacteria</taxon>
        <taxon>Bacillati</taxon>
        <taxon>Actinomycetota</taxon>
        <taxon>Actinomycetes</taxon>
        <taxon>Mycobacteriales</taxon>
        <taxon>Mycobacteriaceae</taxon>
        <taxon>Mycolicibacterium</taxon>
    </lineage>
</organism>
<keyword evidence="1" id="KW-0472">Membrane</keyword>
<dbReference type="Pfam" id="PF24686">
    <property type="entry name" value="FLQE3_permease"/>
    <property type="match status" value="1"/>
</dbReference>
<name>A0A2A7MTS4_MYCAG</name>
<reference evidence="2" key="3">
    <citation type="submission" date="2020-02" db="EMBL/GenBank/DDBJ databases">
        <authorList>
            <person name="Matsumoto Y."/>
            <person name="Motooka D."/>
            <person name="Nakamura S."/>
        </authorList>
    </citation>
    <scope>NUCLEOTIDE SEQUENCE</scope>
    <source>
        <strain evidence="2">JCM 6377</strain>
    </source>
</reference>
<dbReference type="Proteomes" id="UP000465302">
    <property type="component" value="Unassembled WGS sequence"/>
</dbReference>
<feature type="transmembrane region" description="Helical" evidence="1">
    <location>
        <begin position="143"/>
        <end position="164"/>
    </location>
</feature>